<feature type="compositionally biased region" description="Low complexity" evidence="1">
    <location>
        <begin position="51"/>
        <end position="74"/>
    </location>
</feature>
<feature type="region of interest" description="Disordered" evidence="1">
    <location>
        <begin position="110"/>
        <end position="129"/>
    </location>
</feature>
<feature type="compositionally biased region" description="Basic and acidic residues" evidence="1">
    <location>
        <begin position="83"/>
        <end position="101"/>
    </location>
</feature>
<dbReference type="Proteomes" id="UP001283361">
    <property type="component" value="Unassembled WGS sequence"/>
</dbReference>
<organism evidence="3 4">
    <name type="scientific">Elysia crispata</name>
    <name type="common">lettuce slug</name>
    <dbReference type="NCBI Taxonomy" id="231223"/>
    <lineage>
        <taxon>Eukaryota</taxon>
        <taxon>Metazoa</taxon>
        <taxon>Spiralia</taxon>
        <taxon>Lophotrochozoa</taxon>
        <taxon>Mollusca</taxon>
        <taxon>Gastropoda</taxon>
        <taxon>Heterobranchia</taxon>
        <taxon>Euthyneura</taxon>
        <taxon>Panpulmonata</taxon>
        <taxon>Sacoglossa</taxon>
        <taxon>Placobranchoidea</taxon>
        <taxon>Plakobranchidae</taxon>
        <taxon>Elysia</taxon>
    </lineage>
</organism>
<dbReference type="PANTHER" id="PTHR46599:SF3">
    <property type="entry name" value="PIGGYBAC TRANSPOSABLE ELEMENT-DERIVED PROTEIN 4"/>
    <property type="match status" value="1"/>
</dbReference>
<evidence type="ECO:0000256" key="1">
    <source>
        <dbReference type="SAM" id="MobiDB-lite"/>
    </source>
</evidence>
<sequence length="500" mass="57402">MATPKNGSNARSKRLTAEKVRQMFANMDESDDLESSGSEYNVGNDDEDSDSGSATSRPSTSSASSDRSRQGAAQPEPGPSGERPAKRARTNDEDGWKEVKTGLDLETGNNFRFLPKNGREPGISPDLDLDPMDSPSPLRCLKALLTDALFDYIIQSINDFAAVQVTKNTPARRRSRYASWIDITKQEFLKFLAVLTNMGIDKRAAVQDYFSTQPSQYAPWYHQMFDRERFEVIYHTMLHVDEPDATGKNKIEPFENRLIESYNEAFTPYENVSIDEMIIGWKGRWKYKQYNASKPHKYHIKSFGLVDSATGYVLNLLTYYGAETSYDPDLDDSHGSNSVKIMDTLLKPIGSGYHIFADRWYTTMNLLEYLISKKQYFTGTFQANRVGFPEEIRSKQLQLNYMEHKFWLSEDLRKMCVAWRDKKANKPVYVTSTKGETETVTIKGKEKPAVIHSYNFSMNGCDRADQMVGYYGLHTRKSKKWWKKIFYWMLEITCSNSYIL</sequence>
<evidence type="ECO:0000313" key="3">
    <source>
        <dbReference type="EMBL" id="KAK3767789.1"/>
    </source>
</evidence>
<reference evidence="3" key="1">
    <citation type="journal article" date="2023" name="G3 (Bethesda)">
        <title>A reference genome for the long-term kleptoplast-retaining sea slug Elysia crispata morphotype clarki.</title>
        <authorList>
            <person name="Eastman K.E."/>
            <person name="Pendleton A.L."/>
            <person name="Shaikh M.A."/>
            <person name="Suttiyut T."/>
            <person name="Ogas R."/>
            <person name="Tomko P."/>
            <person name="Gavelis G."/>
            <person name="Widhalm J.R."/>
            <person name="Wisecaver J.H."/>
        </authorList>
    </citation>
    <scope>NUCLEOTIDE SEQUENCE</scope>
    <source>
        <strain evidence="3">ECLA1</strain>
    </source>
</reference>
<feature type="domain" description="PiggyBac transposable element-derived protein" evidence="2">
    <location>
        <begin position="136"/>
        <end position="498"/>
    </location>
</feature>
<proteinExistence type="predicted"/>
<dbReference type="AlphaFoldDB" id="A0AAE1DEJ5"/>
<gene>
    <name evidence="3" type="ORF">RRG08_053935</name>
</gene>
<dbReference type="EMBL" id="JAWDGP010004106">
    <property type="protein sequence ID" value="KAK3767789.1"/>
    <property type="molecule type" value="Genomic_DNA"/>
</dbReference>
<feature type="compositionally biased region" description="Polar residues" evidence="1">
    <location>
        <begin position="1"/>
        <end position="10"/>
    </location>
</feature>
<evidence type="ECO:0000259" key="2">
    <source>
        <dbReference type="Pfam" id="PF13843"/>
    </source>
</evidence>
<dbReference type="Pfam" id="PF13843">
    <property type="entry name" value="DDE_Tnp_1_7"/>
    <property type="match status" value="1"/>
</dbReference>
<keyword evidence="4" id="KW-1185">Reference proteome</keyword>
<evidence type="ECO:0000313" key="4">
    <source>
        <dbReference type="Proteomes" id="UP001283361"/>
    </source>
</evidence>
<feature type="region of interest" description="Disordered" evidence="1">
    <location>
        <begin position="1"/>
        <end position="101"/>
    </location>
</feature>
<dbReference type="PANTHER" id="PTHR46599">
    <property type="entry name" value="PIGGYBAC TRANSPOSABLE ELEMENT-DERIVED PROTEIN 4"/>
    <property type="match status" value="1"/>
</dbReference>
<name>A0AAE1DEJ5_9GAST</name>
<dbReference type="InterPro" id="IPR029526">
    <property type="entry name" value="PGBD"/>
</dbReference>
<accession>A0AAE1DEJ5</accession>
<comment type="caution">
    <text evidence="3">The sequence shown here is derived from an EMBL/GenBank/DDBJ whole genome shotgun (WGS) entry which is preliminary data.</text>
</comment>
<protein>
    <recommendedName>
        <fullName evidence="2">PiggyBac transposable element-derived protein domain-containing protein</fullName>
    </recommendedName>
</protein>